<dbReference type="Pfam" id="PF00026">
    <property type="entry name" value="Asp"/>
    <property type="match status" value="1"/>
</dbReference>
<evidence type="ECO:0000256" key="10">
    <source>
        <dbReference type="PROSITE-ProRule" id="PRU00322"/>
    </source>
</evidence>
<dbReference type="SMART" id="SM00547">
    <property type="entry name" value="ZnF_RBZ"/>
    <property type="match status" value="3"/>
</dbReference>
<keyword evidence="3" id="KW-0479">Metal-binding</keyword>
<evidence type="ECO:0000313" key="16">
    <source>
        <dbReference type="Proteomes" id="UP000654075"/>
    </source>
</evidence>
<comment type="caution">
    <text evidence="15">The sequence shown here is derived from an EMBL/GenBank/DDBJ whole genome shotgun (WGS) entry which is preliminary data.</text>
</comment>
<dbReference type="PANTHER" id="PTHR13683:SF375">
    <property type="entry name" value="PEPTIDASE A1 DOMAIN-CONTAINING PROTEIN"/>
    <property type="match status" value="1"/>
</dbReference>
<dbReference type="PRINTS" id="PR00792">
    <property type="entry name" value="PEPSIN"/>
</dbReference>
<accession>A0A813FP10</accession>
<feature type="domain" description="Peptidase A1" evidence="14">
    <location>
        <begin position="863"/>
        <end position="1185"/>
    </location>
</feature>
<evidence type="ECO:0000256" key="11">
    <source>
        <dbReference type="RuleBase" id="RU000454"/>
    </source>
</evidence>
<gene>
    <name evidence="15" type="ORF">PGLA1383_LOCUS29915</name>
</gene>
<keyword evidence="6 11" id="KW-0378">Hydrolase</keyword>
<dbReference type="InterPro" id="IPR033121">
    <property type="entry name" value="PEPTIDASE_A1"/>
</dbReference>
<evidence type="ECO:0000256" key="2">
    <source>
        <dbReference type="ARBA" id="ARBA00022670"/>
    </source>
</evidence>
<evidence type="ECO:0000256" key="12">
    <source>
        <dbReference type="SAM" id="MobiDB-lite"/>
    </source>
</evidence>
<keyword evidence="16" id="KW-1185">Reference proteome</keyword>
<comment type="similarity">
    <text evidence="1 11">Belongs to the peptidase A1 family.</text>
</comment>
<evidence type="ECO:0000259" key="13">
    <source>
        <dbReference type="PROSITE" id="PS50199"/>
    </source>
</evidence>
<feature type="active site" evidence="9">
    <location>
        <position position="881"/>
    </location>
</feature>
<sequence length="1418" mass="149836">MAAQELPPGAAPPGAYGAYDYVAYAAQAAAYAAAYGAPPGYPGAAAYGAPAVYGQPPAAYGQPPAMYGQPPAAYGQPPAVYGQPPAGYGYPPPVYGGQPMAVYGQPPPAAPQTAGGNARPGDWNCASCGDLQFAKNSSCRRCGAAKLEGASMSAPAAAAAAAAMRPGDWTCPSCNDHVFAKNDECRRCRTQRPEGAASVPGSVASRAPAQVARDGDWNCRGCGDLQFARNGTCRRCGQEKPSDAGLSPAVATAPVAVQGAKSDLRPGDWVCPRCNAVAFAVILVQPSQALRVGHGTGTPWGGSACDLTGLFGSGMSSEVTAAASLLGRCSNLPVLYQPFTSPASAWLFRSSLLRLPEDWDATQYSLLVHRAAVAFARRPAVPSQKGPPRGYAEEFRNVKVVPGPWVVDAFLAFSQPKSRLLHCVASFLIRRALSWMHLTVVIDIASLESVTDLQAPLVLCPNHRSLLDFVLIGVTCFQLQPLLPALQIPKVAADAEFASLPFLGRALAALGAFFVRRGGGSVQPDPALRAKVGGAFHGGRPLEVFLEGLRSRGRRQMRLRTGLLRALRDVSQRTVAIVPLALSYELLPEDASFYDEMSGLPRPPLRTGALLHWAFRGMRGELPPLGEARLRLGVPRTLDASTDLGQVVAGVQQQLVELTSLTTLHARALAELLELPPDAVTAALRNGGLMVRDSSLSATAPLPEQERWPLALQAATLTPLRKKLPPQWVGSSVVFDRLQKRLDELLDFKLCSHSRANHAQANANRSLVVSSPRRSAWSAGPVRAAASASALPSGGGASLTKWWMKCGSTGTYTREGLNHRWLCCCRLHVSSLVCWLLVCLQLFSSVLFGSLRAILSFSVYLVYHLDILVGTPGQTQSVIIDTGSSLAAFPCVSCGASCGTHIDPPFDPASSSTFKWVSCSPPGCAYEVNYLEGSSIKGQLFEDFLQVGHAVRQNSRTPVWLGCHSLETNLFKTQAPSGILGLWGNSWDVLEALASGGPLKRQLVALCFAESGGAMSIGGINETWTTLLKPMIWIAYTGHFNVPVTDISLVGGAAGKSESVLGSVGSFLVDSGTTFTYFTQQQSSALENAVRSACPAGRCGAAVPSAAGNCWDLDEADLDKFPSLRLTIGTGTVDWSARGYLYHKGGEGRRWCFAFFGEPPLTLGASFLKHHLVVFDRDEGLLGFAPAICPEAVSREDDVDFIPLSAGSNGTSSNQYQLPVSLWESAPTPPTEDAATPWSEQKLGGAEAVLDLAAVASAFAAQMLAAEAAAEAAVQVLRDSGIAKVTEEHLLQELLLPGSKGCGCLPPPLARGAASIVAARHAPATLLGCGLPDVTSGGGSGSRKKPQSVAPLWPSASPSSQKRDDGEALERWGFKDTRFVADWVDGKPAVQITSRRYPGLGAQPLFQLWSFFQTQPDA</sequence>
<dbReference type="PANTHER" id="PTHR13683">
    <property type="entry name" value="ASPARTYL PROTEASES"/>
    <property type="match status" value="1"/>
</dbReference>
<keyword evidence="5 10" id="KW-0863">Zinc-finger</keyword>
<dbReference type="OrthoDB" id="2747330at2759"/>
<dbReference type="InterPro" id="IPR036443">
    <property type="entry name" value="Znf_RanBP2_sf"/>
</dbReference>
<evidence type="ECO:0000256" key="9">
    <source>
        <dbReference type="PIRSR" id="PIRSR601461-1"/>
    </source>
</evidence>
<feature type="region of interest" description="Disordered" evidence="12">
    <location>
        <begin position="1335"/>
        <end position="1367"/>
    </location>
</feature>
<protein>
    <submittedName>
        <fullName evidence="15">Uncharacterized protein</fullName>
    </submittedName>
</protein>
<dbReference type="GO" id="GO:0006508">
    <property type="term" value="P:proteolysis"/>
    <property type="evidence" value="ECO:0007669"/>
    <property type="project" value="UniProtKB-KW"/>
</dbReference>
<evidence type="ECO:0000256" key="5">
    <source>
        <dbReference type="ARBA" id="ARBA00022771"/>
    </source>
</evidence>
<evidence type="ECO:0000256" key="4">
    <source>
        <dbReference type="ARBA" id="ARBA00022729"/>
    </source>
</evidence>
<keyword evidence="2 11" id="KW-0645">Protease</keyword>
<dbReference type="PROSITE" id="PS50199">
    <property type="entry name" value="ZF_RANBP2_2"/>
    <property type="match status" value="3"/>
</dbReference>
<dbReference type="PROSITE" id="PS00141">
    <property type="entry name" value="ASP_PROTEASE"/>
    <property type="match status" value="1"/>
</dbReference>
<dbReference type="InterPro" id="IPR001969">
    <property type="entry name" value="Aspartic_peptidase_AS"/>
</dbReference>
<feature type="domain" description="RanBP2-type" evidence="13">
    <location>
        <begin position="119"/>
        <end position="148"/>
    </location>
</feature>
<dbReference type="InterPro" id="IPR021109">
    <property type="entry name" value="Peptidase_aspartic_dom_sf"/>
</dbReference>
<dbReference type="InterPro" id="IPR001876">
    <property type="entry name" value="Znf_RanBP2"/>
</dbReference>
<dbReference type="GO" id="GO:0004190">
    <property type="term" value="F:aspartic-type endopeptidase activity"/>
    <property type="evidence" value="ECO:0007669"/>
    <property type="project" value="UniProtKB-KW"/>
</dbReference>
<dbReference type="GO" id="GO:0008270">
    <property type="term" value="F:zinc ion binding"/>
    <property type="evidence" value="ECO:0007669"/>
    <property type="project" value="UniProtKB-KW"/>
</dbReference>
<keyword evidence="7" id="KW-0862">Zinc</keyword>
<evidence type="ECO:0000256" key="3">
    <source>
        <dbReference type="ARBA" id="ARBA00022723"/>
    </source>
</evidence>
<dbReference type="Gene3D" id="4.10.1060.10">
    <property type="entry name" value="Zinc finger, RanBP2-type"/>
    <property type="match status" value="3"/>
</dbReference>
<dbReference type="InterPro" id="IPR001461">
    <property type="entry name" value="Aspartic_peptidase_A1"/>
</dbReference>
<name>A0A813FP10_POLGL</name>
<evidence type="ECO:0000313" key="15">
    <source>
        <dbReference type="EMBL" id="CAE8612115.1"/>
    </source>
</evidence>
<feature type="domain" description="RanBP2-type" evidence="13">
    <location>
        <begin position="213"/>
        <end position="242"/>
    </location>
</feature>
<dbReference type="InterPro" id="IPR002123">
    <property type="entry name" value="Plipid/glycerol_acylTrfase"/>
</dbReference>
<feature type="domain" description="RanBP2-type" evidence="13">
    <location>
        <begin position="165"/>
        <end position="194"/>
    </location>
</feature>
<dbReference type="GO" id="GO:0012505">
    <property type="term" value="C:endomembrane system"/>
    <property type="evidence" value="ECO:0007669"/>
    <property type="project" value="UniProtKB-SubCell"/>
</dbReference>
<evidence type="ECO:0000256" key="8">
    <source>
        <dbReference type="ARBA" id="ARBA00046288"/>
    </source>
</evidence>
<dbReference type="SUPFAM" id="SSF50630">
    <property type="entry name" value="Acid proteases"/>
    <property type="match status" value="1"/>
</dbReference>
<keyword evidence="4" id="KW-0732">Signal</keyword>
<dbReference type="Proteomes" id="UP000654075">
    <property type="component" value="Unassembled WGS sequence"/>
</dbReference>
<dbReference type="SUPFAM" id="SSF69593">
    <property type="entry name" value="Glycerol-3-phosphate (1)-acyltransferase"/>
    <property type="match status" value="1"/>
</dbReference>
<evidence type="ECO:0000259" key="14">
    <source>
        <dbReference type="PROSITE" id="PS51767"/>
    </source>
</evidence>
<evidence type="ECO:0000256" key="1">
    <source>
        <dbReference type="ARBA" id="ARBA00007447"/>
    </source>
</evidence>
<reference evidence="15" key="1">
    <citation type="submission" date="2021-02" db="EMBL/GenBank/DDBJ databases">
        <authorList>
            <person name="Dougan E. K."/>
            <person name="Rhodes N."/>
            <person name="Thang M."/>
            <person name="Chan C."/>
        </authorList>
    </citation>
    <scope>NUCLEOTIDE SEQUENCE</scope>
</reference>
<proteinExistence type="inferred from homology"/>
<organism evidence="15 16">
    <name type="scientific">Polarella glacialis</name>
    <name type="common">Dinoflagellate</name>
    <dbReference type="NCBI Taxonomy" id="89957"/>
    <lineage>
        <taxon>Eukaryota</taxon>
        <taxon>Sar</taxon>
        <taxon>Alveolata</taxon>
        <taxon>Dinophyceae</taxon>
        <taxon>Suessiales</taxon>
        <taxon>Suessiaceae</taxon>
        <taxon>Polarella</taxon>
    </lineage>
</organism>
<dbReference type="EMBL" id="CAJNNV010025082">
    <property type="protein sequence ID" value="CAE8612115.1"/>
    <property type="molecule type" value="Genomic_DNA"/>
</dbReference>
<evidence type="ECO:0000256" key="7">
    <source>
        <dbReference type="ARBA" id="ARBA00022833"/>
    </source>
</evidence>
<dbReference type="SMART" id="SM00563">
    <property type="entry name" value="PlsC"/>
    <property type="match status" value="1"/>
</dbReference>
<dbReference type="GO" id="GO:0016746">
    <property type="term" value="F:acyltransferase activity"/>
    <property type="evidence" value="ECO:0007669"/>
    <property type="project" value="InterPro"/>
</dbReference>
<dbReference type="Pfam" id="PF01553">
    <property type="entry name" value="Acyltransferase"/>
    <property type="match status" value="1"/>
</dbReference>
<dbReference type="Gene3D" id="2.40.70.10">
    <property type="entry name" value="Acid Proteases"/>
    <property type="match status" value="2"/>
</dbReference>
<evidence type="ECO:0000256" key="6">
    <source>
        <dbReference type="ARBA" id="ARBA00022801"/>
    </source>
</evidence>
<comment type="subcellular location">
    <subcellularLocation>
        <location evidence="8">Endomembrane system</location>
        <topology evidence="8">Single-pass type I membrane protein</topology>
    </subcellularLocation>
</comment>
<feature type="active site" evidence="9">
    <location>
        <position position="1070"/>
    </location>
</feature>
<dbReference type="PROSITE" id="PS51767">
    <property type="entry name" value="PEPTIDASE_A1"/>
    <property type="match status" value="1"/>
</dbReference>
<dbReference type="SUPFAM" id="SSF90209">
    <property type="entry name" value="Ran binding protein zinc finger-like"/>
    <property type="match status" value="3"/>
</dbReference>
<keyword evidence="11" id="KW-0064">Aspartyl protease</keyword>